<evidence type="ECO:0000313" key="2">
    <source>
        <dbReference type="EMBL" id="GET43884.1"/>
    </source>
</evidence>
<accession>A0AAV3WPE7</accession>
<name>A0AAV3WPE7_9CYAN</name>
<evidence type="ECO:0000259" key="1">
    <source>
        <dbReference type="Pfam" id="PF13302"/>
    </source>
</evidence>
<dbReference type="Proteomes" id="UP001050975">
    <property type="component" value="Unassembled WGS sequence"/>
</dbReference>
<gene>
    <name evidence="2" type="ORF">MiSe_87100</name>
</gene>
<dbReference type="PANTHER" id="PTHR43792">
    <property type="entry name" value="GNAT FAMILY, PUTATIVE (AFU_ORTHOLOGUE AFUA_3G00765)-RELATED-RELATED"/>
    <property type="match status" value="1"/>
</dbReference>
<dbReference type="SUPFAM" id="SSF55729">
    <property type="entry name" value="Acyl-CoA N-acyltransferases (Nat)"/>
    <property type="match status" value="1"/>
</dbReference>
<sequence length="180" mass="20538">MKVFLETERLILRQFTDSDADNLFELDSDRQVIRFANLGIIKGGDPTDTDYETIRNKTLPRLLAYYQKYEGYGFWAAMEKSSNEFIGWFQFRPALDSPFNVASGFYGNNDIELGYRLRKVSWGKGYATEGARALVLKGFSELGTQRVVSSALAANRASIRVMEKAGLKFFQNYMHPEIEA</sequence>
<dbReference type="EMBL" id="BLAY01000265">
    <property type="protein sequence ID" value="GET43884.1"/>
    <property type="molecule type" value="Genomic_DNA"/>
</dbReference>
<evidence type="ECO:0000313" key="3">
    <source>
        <dbReference type="Proteomes" id="UP001050975"/>
    </source>
</evidence>
<dbReference type="AlphaFoldDB" id="A0AAV3WPE7"/>
<reference evidence="2" key="1">
    <citation type="submission" date="2019-10" db="EMBL/GenBank/DDBJ databases">
        <title>Draft genome sequece of Microseira wollei NIES-4236.</title>
        <authorList>
            <person name="Yamaguchi H."/>
            <person name="Suzuki S."/>
            <person name="Kawachi M."/>
        </authorList>
    </citation>
    <scope>NUCLEOTIDE SEQUENCE</scope>
    <source>
        <strain evidence="2">NIES-4236</strain>
    </source>
</reference>
<dbReference type="InterPro" id="IPR016181">
    <property type="entry name" value="Acyl_CoA_acyltransferase"/>
</dbReference>
<protein>
    <submittedName>
        <fullName evidence="2">Acetyltransferase, putative</fullName>
    </submittedName>
</protein>
<dbReference type="PANTHER" id="PTHR43792:SF1">
    <property type="entry name" value="N-ACETYLTRANSFERASE DOMAIN-CONTAINING PROTEIN"/>
    <property type="match status" value="1"/>
</dbReference>
<keyword evidence="3" id="KW-1185">Reference proteome</keyword>
<proteinExistence type="predicted"/>
<dbReference type="RefSeq" id="WP_226593144.1">
    <property type="nucleotide sequence ID" value="NZ_BLAY01000265.1"/>
</dbReference>
<dbReference type="InterPro" id="IPR051531">
    <property type="entry name" value="N-acetyltransferase"/>
</dbReference>
<comment type="caution">
    <text evidence="2">The sequence shown here is derived from an EMBL/GenBank/DDBJ whole genome shotgun (WGS) entry which is preliminary data.</text>
</comment>
<dbReference type="Pfam" id="PF13302">
    <property type="entry name" value="Acetyltransf_3"/>
    <property type="match status" value="1"/>
</dbReference>
<dbReference type="GO" id="GO:0016747">
    <property type="term" value="F:acyltransferase activity, transferring groups other than amino-acyl groups"/>
    <property type="evidence" value="ECO:0007669"/>
    <property type="project" value="InterPro"/>
</dbReference>
<dbReference type="Gene3D" id="3.40.630.30">
    <property type="match status" value="1"/>
</dbReference>
<dbReference type="InterPro" id="IPR000182">
    <property type="entry name" value="GNAT_dom"/>
</dbReference>
<feature type="domain" description="N-acetyltransferase" evidence="1">
    <location>
        <begin position="9"/>
        <end position="168"/>
    </location>
</feature>
<organism evidence="2 3">
    <name type="scientific">Microseira wollei NIES-4236</name>
    <dbReference type="NCBI Taxonomy" id="2530354"/>
    <lineage>
        <taxon>Bacteria</taxon>
        <taxon>Bacillati</taxon>
        <taxon>Cyanobacteriota</taxon>
        <taxon>Cyanophyceae</taxon>
        <taxon>Oscillatoriophycideae</taxon>
        <taxon>Aerosakkonematales</taxon>
        <taxon>Aerosakkonemataceae</taxon>
        <taxon>Microseira</taxon>
    </lineage>
</organism>